<dbReference type="OrthoDB" id="2307332at2759"/>
<dbReference type="Proteomes" id="UP000663880">
    <property type="component" value="Unassembled WGS sequence"/>
</dbReference>
<gene>
    <name evidence="1" type="ORF">PMACD_LOCUS13247</name>
</gene>
<accession>A0A821WEY4</accession>
<sequence>MTPNYLGIAPCPVSGKFEPHPAAGFNMGYLMAPYPYPNGGAHPLPVSMDLQDMVITNWKEKEVMSGSSCSTSLSA</sequence>
<proteinExistence type="predicted"/>
<comment type="caution">
    <text evidence="1">The sequence shown here is derived from an EMBL/GenBank/DDBJ whole genome shotgun (WGS) entry which is preliminary data.</text>
</comment>
<name>A0A821WEY4_9NEOP</name>
<keyword evidence="2" id="KW-1185">Reference proteome</keyword>
<evidence type="ECO:0000313" key="2">
    <source>
        <dbReference type="Proteomes" id="UP000663880"/>
    </source>
</evidence>
<reference evidence="1" key="1">
    <citation type="submission" date="2021-02" db="EMBL/GenBank/DDBJ databases">
        <authorList>
            <person name="Steward A R."/>
        </authorList>
    </citation>
    <scope>NUCLEOTIDE SEQUENCE</scope>
</reference>
<evidence type="ECO:0000313" key="1">
    <source>
        <dbReference type="EMBL" id="CAF4923620.1"/>
    </source>
</evidence>
<organism evidence="1 2">
    <name type="scientific">Pieris macdunnoughi</name>
    <dbReference type="NCBI Taxonomy" id="345717"/>
    <lineage>
        <taxon>Eukaryota</taxon>
        <taxon>Metazoa</taxon>
        <taxon>Ecdysozoa</taxon>
        <taxon>Arthropoda</taxon>
        <taxon>Hexapoda</taxon>
        <taxon>Insecta</taxon>
        <taxon>Pterygota</taxon>
        <taxon>Neoptera</taxon>
        <taxon>Endopterygota</taxon>
        <taxon>Lepidoptera</taxon>
        <taxon>Glossata</taxon>
        <taxon>Ditrysia</taxon>
        <taxon>Papilionoidea</taxon>
        <taxon>Pieridae</taxon>
        <taxon>Pierinae</taxon>
        <taxon>Pieris</taxon>
    </lineage>
</organism>
<dbReference type="AlphaFoldDB" id="A0A821WEY4"/>
<protein>
    <submittedName>
        <fullName evidence="1">Uncharacterized protein</fullName>
    </submittedName>
</protein>
<dbReference type="EMBL" id="CAJOBZ010000061">
    <property type="protein sequence ID" value="CAF4923620.1"/>
    <property type="molecule type" value="Genomic_DNA"/>
</dbReference>